<dbReference type="InterPro" id="IPR020617">
    <property type="entry name" value="Thiolase_C"/>
</dbReference>
<dbReference type="InterPro" id="IPR020616">
    <property type="entry name" value="Thiolase_N"/>
</dbReference>
<keyword evidence="13" id="KW-1185">Reference proteome</keyword>
<gene>
    <name evidence="10" type="primary">atoB</name>
    <name evidence="10" type="ORF">BAG01nite_14980</name>
    <name evidence="11" type="ORF">EB820_05525</name>
</gene>
<evidence type="ECO:0000313" key="12">
    <source>
        <dbReference type="Proteomes" id="UP000276178"/>
    </source>
</evidence>
<dbReference type="SUPFAM" id="SSF53901">
    <property type="entry name" value="Thiolase-like"/>
    <property type="match status" value="2"/>
</dbReference>
<proteinExistence type="inferred from homology"/>
<dbReference type="GeneID" id="82812189"/>
<dbReference type="EC" id="2.3.1.9" evidence="2"/>
<keyword evidence="3 7" id="KW-0808">Transferase</keyword>
<feature type="domain" description="Thiolase N-terminal" evidence="8">
    <location>
        <begin position="4"/>
        <end position="261"/>
    </location>
</feature>
<organism evidence="11 12">
    <name type="scientific">Brevibacillus agri</name>
    <dbReference type="NCBI Taxonomy" id="51101"/>
    <lineage>
        <taxon>Bacteria</taxon>
        <taxon>Bacillati</taxon>
        <taxon>Bacillota</taxon>
        <taxon>Bacilli</taxon>
        <taxon>Bacillales</taxon>
        <taxon>Paenibacillaceae</taxon>
        <taxon>Brevibacillus</taxon>
    </lineage>
</organism>
<dbReference type="Pfam" id="PF02803">
    <property type="entry name" value="Thiolase_C"/>
    <property type="match status" value="1"/>
</dbReference>
<dbReference type="CDD" id="cd00751">
    <property type="entry name" value="thiolase"/>
    <property type="match status" value="1"/>
</dbReference>
<keyword evidence="4 7" id="KW-0012">Acyltransferase</keyword>
<evidence type="ECO:0000256" key="6">
    <source>
        <dbReference type="PIRSR" id="PIRSR000429-1"/>
    </source>
</evidence>
<comment type="caution">
    <text evidence="11">The sequence shown here is derived from an EMBL/GenBank/DDBJ whole genome shotgun (WGS) entry which is preliminary data.</text>
</comment>
<evidence type="ECO:0000256" key="4">
    <source>
        <dbReference type="ARBA" id="ARBA00023315"/>
    </source>
</evidence>
<dbReference type="FunFam" id="3.40.47.10:FF:000010">
    <property type="entry name" value="Acetyl-CoA acetyltransferase (Thiolase)"/>
    <property type="match status" value="1"/>
</dbReference>
<dbReference type="NCBIfam" id="TIGR01930">
    <property type="entry name" value="AcCoA-C-Actrans"/>
    <property type="match status" value="1"/>
</dbReference>
<evidence type="ECO:0000259" key="9">
    <source>
        <dbReference type="Pfam" id="PF02803"/>
    </source>
</evidence>
<feature type="active site" description="Proton acceptor" evidence="6">
    <location>
        <position position="377"/>
    </location>
</feature>
<evidence type="ECO:0000256" key="5">
    <source>
        <dbReference type="ARBA" id="ARBA00030755"/>
    </source>
</evidence>
<evidence type="ECO:0000256" key="3">
    <source>
        <dbReference type="ARBA" id="ARBA00022679"/>
    </source>
</evidence>
<dbReference type="Pfam" id="PF00108">
    <property type="entry name" value="Thiolase_N"/>
    <property type="match status" value="1"/>
</dbReference>
<dbReference type="InterPro" id="IPR016039">
    <property type="entry name" value="Thiolase-like"/>
</dbReference>
<dbReference type="EMBL" id="BJOD01000012">
    <property type="protein sequence ID" value="GED25396.1"/>
    <property type="molecule type" value="Genomic_DNA"/>
</dbReference>
<feature type="domain" description="Thiolase C-terminal" evidence="9">
    <location>
        <begin position="269"/>
        <end position="389"/>
    </location>
</feature>
<dbReference type="InterPro" id="IPR020613">
    <property type="entry name" value="Thiolase_CS"/>
</dbReference>
<evidence type="ECO:0000256" key="2">
    <source>
        <dbReference type="ARBA" id="ARBA00012705"/>
    </source>
</evidence>
<evidence type="ECO:0000313" key="11">
    <source>
        <dbReference type="EMBL" id="RNB58209.1"/>
    </source>
</evidence>
<dbReference type="PROSITE" id="PS00737">
    <property type="entry name" value="THIOLASE_2"/>
    <property type="match status" value="1"/>
</dbReference>
<dbReference type="Gene3D" id="3.40.47.10">
    <property type="match status" value="2"/>
</dbReference>
<evidence type="ECO:0000256" key="1">
    <source>
        <dbReference type="ARBA" id="ARBA00010982"/>
    </source>
</evidence>
<accession>A0A3M8B437</accession>
<dbReference type="PIRSF" id="PIRSF000429">
    <property type="entry name" value="Ac-CoA_Ac_transf"/>
    <property type="match status" value="1"/>
</dbReference>
<dbReference type="PANTHER" id="PTHR18919:SF107">
    <property type="entry name" value="ACETYL-COA ACETYLTRANSFERASE, CYTOSOLIC"/>
    <property type="match status" value="1"/>
</dbReference>
<comment type="similarity">
    <text evidence="1 7">Belongs to the thiolase-like superfamily. Thiolase family.</text>
</comment>
<dbReference type="PROSITE" id="PS00099">
    <property type="entry name" value="THIOLASE_3"/>
    <property type="match status" value="1"/>
</dbReference>
<sequence>MREVVIVAGVRSAVGAFGKSLRDVPATELGRQVLEGLMEKAAFPKQEVNEVIFGNGYVHGGGLNAARISSQLAGFPRHVYGHIIIKACGSGLKAIGSGALAIMAGQEDVVVAGGVESMSNVPYLVKNRWGSKFGNLTMEDALLSDGLICSLEGEHMGNTAERLAQQYGISREEQDRFAYDSHKKAATAIAAGKFASEIVPIAIHERKGVRVFDQDESVRHEISLEDLAKLKSVFQKDGTITAGNACPMNDGAAAVLMMSREKAEEAGLMPLVKIKAFASAGVEPGVMGIGPVPATQKALQKAGLTLDDIGLIELNEAFAAQTLAVMKGLELDPAKVNVNGGAIALGHPVGATGAKLTVSLMNEMVRSRVKYGMVTLCMAGGMGLSVIYENLTLSS</sequence>
<evidence type="ECO:0000313" key="13">
    <source>
        <dbReference type="Proteomes" id="UP000317180"/>
    </source>
</evidence>
<evidence type="ECO:0000256" key="7">
    <source>
        <dbReference type="RuleBase" id="RU003557"/>
    </source>
</evidence>
<evidence type="ECO:0000259" key="8">
    <source>
        <dbReference type="Pfam" id="PF00108"/>
    </source>
</evidence>
<protein>
    <recommendedName>
        <fullName evidence="2">acetyl-CoA C-acetyltransferase</fullName>
        <ecNumber evidence="2">2.3.1.9</ecNumber>
    </recommendedName>
    <alternativeName>
        <fullName evidence="5">Acetoacetyl-CoA thiolase</fullName>
    </alternativeName>
</protein>
<feature type="active site" description="Proton acceptor" evidence="6">
    <location>
        <position position="347"/>
    </location>
</feature>
<reference evidence="10 13" key="2">
    <citation type="submission" date="2019-06" db="EMBL/GenBank/DDBJ databases">
        <title>Whole genome shotgun sequence of Brevibacillus agri NBRC 15538.</title>
        <authorList>
            <person name="Hosoyama A."/>
            <person name="Uohara A."/>
            <person name="Ohji S."/>
            <person name="Ichikawa N."/>
        </authorList>
    </citation>
    <scope>NUCLEOTIDE SEQUENCE [LARGE SCALE GENOMIC DNA]</scope>
    <source>
        <strain evidence="10 13">NBRC 15538</strain>
    </source>
</reference>
<dbReference type="OrthoDB" id="9764892at2"/>
<feature type="active site" description="Acyl-thioester intermediate" evidence="6">
    <location>
        <position position="88"/>
    </location>
</feature>
<reference evidence="11 12" key="1">
    <citation type="submission" date="2018-10" db="EMBL/GenBank/DDBJ databases">
        <title>Phylogenomics of Brevibacillus.</title>
        <authorList>
            <person name="Dunlap C."/>
        </authorList>
    </citation>
    <scope>NUCLEOTIDE SEQUENCE [LARGE SCALE GENOMIC DNA]</scope>
    <source>
        <strain evidence="11 12">NRRL NRS 1219</strain>
    </source>
</reference>
<dbReference type="PANTHER" id="PTHR18919">
    <property type="entry name" value="ACETYL-COA C-ACYLTRANSFERASE"/>
    <property type="match status" value="1"/>
</dbReference>
<dbReference type="Proteomes" id="UP000317180">
    <property type="component" value="Unassembled WGS sequence"/>
</dbReference>
<name>A0A3M8B437_9BACL</name>
<dbReference type="GO" id="GO:0003985">
    <property type="term" value="F:acetyl-CoA C-acetyltransferase activity"/>
    <property type="evidence" value="ECO:0007669"/>
    <property type="project" value="UniProtKB-EC"/>
</dbReference>
<dbReference type="EMBL" id="RHHN01000018">
    <property type="protein sequence ID" value="RNB58209.1"/>
    <property type="molecule type" value="Genomic_DNA"/>
</dbReference>
<evidence type="ECO:0000313" key="10">
    <source>
        <dbReference type="EMBL" id="GED25396.1"/>
    </source>
</evidence>
<dbReference type="InterPro" id="IPR020610">
    <property type="entry name" value="Thiolase_AS"/>
</dbReference>
<dbReference type="InterPro" id="IPR002155">
    <property type="entry name" value="Thiolase"/>
</dbReference>
<dbReference type="Proteomes" id="UP000276178">
    <property type="component" value="Unassembled WGS sequence"/>
</dbReference>
<dbReference type="AlphaFoldDB" id="A0A3M8B437"/>
<dbReference type="RefSeq" id="WP_007785148.1">
    <property type="nucleotide sequence ID" value="NZ_BJOD01000012.1"/>
</dbReference>